<accession>A0A2I4FCR7</accession>
<evidence type="ECO:0000313" key="4">
    <source>
        <dbReference type="RefSeq" id="XP_018829439.1"/>
    </source>
</evidence>
<keyword evidence="2" id="KW-1133">Transmembrane helix</keyword>
<feature type="compositionally biased region" description="Polar residues" evidence="1">
    <location>
        <begin position="179"/>
        <end position="188"/>
    </location>
</feature>
<feature type="region of interest" description="Disordered" evidence="1">
    <location>
        <begin position="1"/>
        <end position="60"/>
    </location>
</feature>
<feature type="transmembrane region" description="Helical" evidence="2">
    <location>
        <begin position="409"/>
        <end position="430"/>
    </location>
</feature>
<evidence type="ECO:0000256" key="1">
    <source>
        <dbReference type="SAM" id="MobiDB-lite"/>
    </source>
</evidence>
<keyword evidence="2" id="KW-0812">Transmembrane</keyword>
<protein>
    <submittedName>
        <fullName evidence="4">Uncharacterized protein LOC108997560</fullName>
    </submittedName>
</protein>
<reference evidence="4" key="1">
    <citation type="submission" date="2025-08" db="UniProtKB">
        <authorList>
            <consortium name="RefSeq"/>
        </authorList>
    </citation>
    <scope>IDENTIFICATION</scope>
    <source>
        <tissue evidence="4">Leaves</tissue>
    </source>
</reference>
<proteinExistence type="predicted"/>
<dbReference type="OrthoDB" id="1923043at2759"/>
<keyword evidence="2" id="KW-0472">Membrane</keyword>
<organism evidence="3 4">
    <name type="scientific">Juglans regia</name>
    <name type="common">English walnut</name>
    <dbReference type="NCBI Taxonomy" id="51240"/>
    <lineage>
        <taxon>Eukaryota</taxon>
        <taxon>Viridiplantae</taxon>
        <taxon>Streptophyta</taxon>
        <taxon>Embryophyta</taxon>
        <taxon>Tracheophyta</taxon>
        <taxon>Spermatophyta</taxon>
        <taxon>Magnoliopsida</taxon>
        <taxon>eudicotyledons</taxon>
        <taxon>Gunneridae</taxon>
        <taxon>Pentapetalae</taxon>
        <taxon>rosids</taxon>
        <taxon>fabids</taxon>
        <taxon>Fagales</taxon>
        <taxon>Juglandaceae</taxon>
        <taxon>Juglans</taxon>
    </lineage>
</organism>
<name>A0A2I4FCR7_JUGRE</name>
<evidence type="ECO:0000256" key="2">
    <source>
        <dbReference type="SAM" id="Phobius"/>
    </source>
</evidence>
<dbReference type="STRING" id="51240.A0A2I4FCR7"/>
<dbReference type="GeneID" id="108997560"/>
<feature type="compositionally biased region" description="Basic and acidic residues" evidence="1">
    <location>
        <begin position="41"/>
        <end position="52"/>
    </location>
</feature>
<gene>
    <name evidence="4" type="primary">LOC108997560</name>
</gene>
<feature type="compositionally biased region" description="Polar residues" evidence="1">
    <location>
        <begin position="75"/>
        <end position="84"/>
    </location>
</feature>
<dbReference type="RefSeq" id="XP_018829439.1">
    <property type="nucleotide sequence ID" value="XM_018973894.2"/>
</dbReference>
<evidence type="ECO:0000313" key="3">
    <source>
        <dbReference type="Proteomes" id="UP000235220"/>
    </source>
</evidence>
<sequence>MPTFTAIALDRLLEPGTSRSVDKSVPNSKPPNSRPIPNSNLERRNRTPATERRVKRPQITPALYATPKATPLPGSPTSFTTSPYIINHKRRGPRLVKSFSEADVSSHQKTNQKVDGNLANVETDVVHSADDIAVTFTTPGANEEHVNGGHDYQVGSRKSEFGCSNGEYGSSNGERKTSSVELGSSGKSNGVAREDDLLKLERDEESDSFFDPQESLSITSNTDGEDNSGAERCMKPNTQMGEFFDAWEELSSEGGPQASLCNVDAELHEMGLSLLMEIEKRKQAEEALKYMRSQWQRLRQQLSVVGLTLPAYPSVLAEGEQLDFGSEEELLQEVHVARFVSESIGKGVARAEAEMEMEALIESKNFEIARLHDRLHFYEVVNREMYQRNQDALEVARHGRHVRKRRQKWVWGSIAAAITLGTAALAWSYLPTGRGSSSTHHFQNPEGDDVAD</sequence>
<keyword evidence="3" id="KW-1185">Reference proteome</keyword>
<dbReference type="Gramene" id="Jr12_02470_p1">
    <property type="protein sequence ID" value="cds.Jr12_02470_p1"/>
    <property type="gene ID" value="Jr12_02470"/>
</dbReference>
<dbReference type="AlphaFoldDB" id="A0A2I4FCR7"/>
<dbReference type="FunCoup" id="A0A2I4FCR7">
    <property type="interactions" value="1037"/>
</dbReference>
<feature type="region of interest" description="Disordered" evidence="1">
    <location>
        <begin position="163"/>
        <end position="234"/>
    </location>
</feature>
<dbReference type="KEGG" id="jre:108997560"/>
<dbReference type="PANTHER" id="PTHR35490:SF2">
    <property type="entry name" value="BACTERIOPHAGE N4 ADSORPTION B PROTEIN"/>
    <property type="match status" value="1"/>
</dbReference>
<feature type="region of interest" description="Disordered" evidence="1">
    <location>
        <begin position="65"/>
        <end position="84"/>
    </location>
</feature>
<feature type="compositionally biased region" description="Basic and acidic residues" evidence="1">
    <location>
        <begin position="192"/>
        <end position="202"/>
    </location>
</feature>
<dbReference type="PANTHER" id="PTHR35490">
    <property type="entry name" value="BACTERIOPHAGE N4 ADSORPTION B PROTEIN"/>
    <property type="match status" value="1"/>
</dbReference>
<dbReference type="Proteomes" id="UP000235220">
    <property type="component" value="Chromosome 12"/>
</dbReference>